<reference evidence="1 2" key="1">
    <citation type="submission" date="2023-11" db="EMBL/GenBank/DDBJ databases">
        <title>Paucibacter sp. nov., isolated from fresh soil in Korea.</title>
        <authorList>
            <person name="Le N.T.T."/>
        </authorList>
    </citation>
    <scope>NUCLEOTIDE SEQUENCE [LARGE SCALE GENOMIC DNA]</scope>
    <source>
        <strain evidence="1 2">R3-3</strain>
    </source>
</reference>
<proteinExistence type="predicted"/>
<dbReference type="RefSeq" id="WP_320424536.1">
    <property type="nucleotide sequence ID" value="NZ_JAXCLA010000006.1"/>
</dbReference>
<sequence>MNSHMTISLHPQTCQLHFVDPELYRANLERAVRGLYHPMGVTVSVRIMPMEALPDEDYSEDWAVYLIALPGMGEAEARAIRRIAGKVFGGMLKAQAPQLH</sequence>
<accession>A0ABU5DNF1</accession>
<keyword evidence="2" id="KW-1185">Reference proteome</keyword>
<gene>
    <name evidence="1" type="ORF">SNE35_18915</name>
</gene>
<dbReference type="EMBL" id="JAXCLA010000006">
    <property type="protein sequence ID" value="MDY0746592.1"/>
    <property type="molecule type" value="Genomic_DNA"/>
</dbReference>
<comment type="caution">
    <text evidence="1">The sequence shown here is derived from an EMBL/GenBank/DDBJ whole genome shotgun (WGS) entry which is preliminary data.</text>
</comment>
<dbReference type="Proteomes" id="UP001285263">
    <property type="component" value="Unassembled WGS sequence"/>
</dbReference>
<protein>
    <submittedName>
        <fullName evidence="1">Uncharacterized protein</fullName>
    </submittedName>
</protein>
<evidence type="ECO:0000313" key="2">
    <source>
        <dbReference type="Proteomes" id="UP001285263"/>
    </source>
</evidence>
<evidence type="ECO:0000313" key="1">
    <source>
        <dbReference type="EMBL" id="MDY0746592.1"/>
    </source>
</evidence>
<name>A0ABU5DNF1_9BURK</name>
<organism evidence="1 2">
    <name type="scientific">Roseateles agri</name>
    <dbReference type="NCBI Taxonomy" id="3098619"/>
    <lineage>
        <taxon>Bacteria</taxon>
        <taxon>Pseudomonadati</taxon>
        <taxon>Pseudomonadota</taxon>
        <taxon>Betaproteobacteria</taxon>
        <taxon>Burkholderiales</taxon>
        <taxon>Sphaerotilaceae</taxon>
        <taxon>Roseateles</taxon>
    </lineage>
</organism>